<evidence type="ECO:0000313" key="3">
    <source>
        <dbReference type="Proteomes" id="UP000663880"/>
    </source>
</evidence>
<feature type="compositionally biased region" description="Basic and acidic residues" evidence="1">
    <location>
        <begin position="57"/>
        <end position="70"/>
    </location>
</feature>
<keyword evidence="3" id="KW-1185">Reference proteome</keyword>
<accession>A0A821NUT8</accession>
<sequence>MSKILILKVFPQKCWLRKIVWQYIPFAKYSDSCGGDSKEPPKDQSSSPGASSPSIYDTRKYGHKLPRDSVRPTFEPLSGVPTGVFRCTDGEVCTISNCTNHDNMLYFVKGQNEM</sequence>
<evidence type="ECO:0000313" key="2">
    <source>
        <dbReference type="EMBL" id="CAF4791197.1"/>
    </source>
</evidence>
<feature type="region of interest" description="Disordered" evidence="1">
    <location>
        <begin position="32"/>
        <end position="74"/>
    </location>
</feature>
<organism evidence="2 3">
    <name type="scientific">Pieris macdunnoughi</name>
    <dbReference type="NCBI Taxonomy" id="345717"/>
    <lineage>
        <taxon>Eukaryota</taxon>
        <taxon>Metazoa</taxon>
        <taxon>Ecdysozoa</taxon>
        <taxon>Arthropoda</taxon>
        <taxon>Hexapoda</taxon>
        <taxon>Insecta</taxon>
        <taxon>Pterygota</taxon>
        <taxon>Neoptera</taxon>
        <taxon>Endopterygota</taxon>
        <taxon>Lepidoptera</taxon>
        <taxon>Glossata</taxon>
        <taxon>Ditrysia</taxon>
        <taxon>Papilionoidea</taxon>
        <taxon>Pieridae</taxon>
        <taxon>Pierinae</taxon>
        <taxon>Pieris</taxon>
    </lineage>
</organism>
<dbReference type="Proteomes" id="UP000663880">
    <property type="component" value="Unassembled WGS sequence"/>
</dbReference>
<proteinExistence type="predicted"/>
<reference evidence="2" key="1">
    <citation type="submission" date="2021-02" db="EMBL/GenBank/DDBJ databases">
        <authorList>
            <person name="Steward A R."/>
        </authorList>
    </citation>
    <scope>NUCLEOTIDE SEQUENCE</scope>
</reference>
<dbReference type="AlphaFoldDB" id="A0A821NUT8"/>
<feature type="compositionally biased region" description="Low complexity" evidence="1">
    <location>
        <begin position="45"/>
        <end position="54"/>
    </location>
</feature>
<gene>
    <name evidence="2" type="ORF">PMACD_LOCUS2907</name>
</gene>
<name>A0A821NUT8_9NEOP</name>
<protein>
    <submittedName>
        <fullName evidence="2">Uncharacterized protein</fullName>
    </submittedName>
</protein>
<dbReference type="OrthoDB" id="6161911at2759"/>
<evidence type="ECO:0000256" key="1">
    <source>
        <dbReference type="SAM" id="MobiDB-lite"/>
    </source>
</evidence>
<comment type="caution">
    <text evidence="2">The sequence shown here is derived from an EMBL/GenBank/DDBJ whole genome shotgun (WGS) entry which is preliminary data.</text>
</comment>
<dbReference type="EMBL" id="CAJOBZ010000005">
    <property type="protein sequence ID" value="CAF4791197.1"/>
    <property type="molecule type" value="Genomic_DNA"/>
</dbReference>